<sequence>MLVLLFHLFFDGDHAGYYGKAELYAHPLGLDAELEDALLQLCDFYGCIQEEDSCGDPVVTEEAEALLLQLSVLLVMQEPVEFGHTEQLMLLHLFLH</sequence>
<proteinExistence type="predicted"/>
<dbReference type="EMBL" id="CCFA01000044">
    <property type="protein sequence ID" value="CDW93742.1"/>
    <property type="molecule type" value="Genomic_DNA"/>
</dbReference>
<gene>
    <name evidence="2" type="primary">SSCI00530.1</name>
</gene>
<protein>
    <submittedName>
        <fullName evidence="2">Uncharacterized protein</fullName>
    </submittedName>
</protein>
<accession>A0A0F7S103</accession>
<feature type="chain" id="PRO_5013243765" evidence="1">
    <location>
        <begin position="16"/>
        <end position="96"/>
    </location>
</feature>
<reference evidence="3" key="1">
    <citation type="submission" date="2014-06" db="EMBL/GenBank/DDBJ databases">
        <authorList>
            <person name="Berkman P.J."/>
        </authorList>
    </citation>
    <scope>NUCLEOTIDE SEQUENCE [LARGE SCALE GENOMIC DNA]</scope>
</reference>
<keyword evidence="1" id="KW-0732">Signal</keyword>
<name>A0A0F7S103_9BASI</name>
<organism evidence="2 3">
    <name type="scientific">Sporisorium scitamineum</name>
    <dbReference type="NCBI Taxonomy" id="49012"/>
    <lineage>
        <taxon>Eukaryota</taxon>
        <taxon>Fungi</taxon>
        <taxon>Dikarya</taxon>
        <taxon>Basidiomycota</taxon>
        <taxon>Ustilaginomycotina</taxon>
        <taxon>Ustilaginomycetes</taxon>
        <taxon>Ustilaginales</taxon>
        <taxon>Ustilaginaceae</taxon>
        <taxon>Sporisorium</taxon>
    </lineage>
</organism>
<dbReference type="AlphaFoldDB" id="A0A0F7S103"/>
<evidence type="ECO:0000313" key="3">
    <source>
        <dbReference type="Proteomes" id="UP000242770"/>
    </source>
</evidence>
<keyword evidence="3" id="KW-1185">Reference proteome</keyword>
<evidence type="ECO:0000313" key="2">
    <source>
        <dbReference type="EMBL" id="CDW93742.1"/>
    </source>
</evidence>
<feature type="non-terminal residue" evidence="2">
    <location>
        <position position="96"/>
    </location>
</feature>
<dbReference type="Proteomes" id="UP000242770">
    <property type="component" value="Unassembled WGS sequence"/>
</dbReference>
<evidence type="ECO:0000256" key="1">
    <source>
        <dbReference type="SAM" id="SignalP"/>
    </source>
</evidence>
<feature type="signal peptide" evidence="1">
    <location>
        <begin position="1"/>
        <end position="15"/>
    </location>
</feature>